<evidence type="ECO:0000313" key="4">
    <source>
        <dbReference type="EMBL" id="WFD39674.1"/>
    </source>
</evidence>
<dbReference type="PANTHER" id="PTHR21250">
    <property type="entry name" value="PRE-RRNA-PROCESSING PROTEIN TSR2 HOMOLOG"/>
    <property type="match status" value="1"/>
</dbReference>
<evidence type="ECO:0000313" key="5">
    <source>
        <dbReference type="Proteomes" id="UP001217754"/>
    </source>
</evidence>
<gene>
    <name evidence="4" type="primary">TSR2</name>
    <name evidence="4" type="ORF">MJAP1_002654</name>
</gene>
<keyword evidence="2" id="KW-0698">rRNA processing</keyword>
<dbReference type="AlphaFoldDB" id="A0AAF0JB97"/>
<evidence type="ECO:0000256" key="2">
    <source>
        <dbReference type="ARBA" id="ARBA00022552"/>
    </source>
</evidence>
<sequence>MASDARDAKGASPAVANETPTKEQLQFARAVYIVLNLWPALRQAVLEGWGGPESGEKRDFLLSHLCDEYGNGGANTKPDLDDLIELIESYIAEEYDCQLEDDSAMWVAMHVCGAHKTIFEEGRGDVILAQLEDAFAKAGKTKVPSTTQRDEDEDEDEDEDDDDDEMDEAPAAPRPAAPQAEPEIDEDGFETVMPRRRR</sequence>
<name>A0AAF0JB97_9BASI</name>
<reference evidence="4" key="1">
    <citation type="submission" date="2023-03" db="EMBL/GenBank/DDBJ databases">
        <title>Mating type loci evolution in Malassezia.</title>
        <authorList>
            <person name="Coelho M.A."/>
        </authorList>
    </citation>
    <scope>NUCLEOTIDE SEQUENCE</scope>
    <source>
        <strain evidence="4">CBS 9431</strain>
    </source>
</reference>
<feature type="region of interest" description="Disordered" evidence="3">
    <location>
        <begin position="137"/>
        <end position="198"/>
    </location>
</feature>
<accession>A0AAF0JB97</accession>
<dbReference type="InterPro" id="IPR019398">
    <property type="entry name" value="Pre-rRNA_process_TSR2"/>
</dbReference>
<evidence type="ECO:0000256" key="1">
    <source>
        <dbReference type="ARBA" id="ARBA00006524"/>
    </source>
</evidence>
<organism evidence="4 5">
    <name type="scientific">Malassezia japonica</name>
    <dbReference type="NCBI Taxonomy" id="223818"/>
    <lineage>
        <taxon>Eukaryota</taxon>
        <taxon>Fungi</taxon>
        <taxon>Dikarya</taxon>
        <taxon>Basidiomycota</taxon>
        <taxon>Ustilaginomycotina</taxon>
        <taxon>Malasseziomycetes</taxon>
        <taxon>Malasseziales</taxon>
        <taxon>Malasseziaceae</taxon>
        <taxon>Malassezia</taxon>
    </lineage>
</organism>
<dbReference type="EMBL" id="CP119961">
    <property type="protein sequence ID" value="WFD39674.1"/>
    <property type="molecule type" value="Genomic_DNA"/>
</dbReference>
<dbReference type="GeneID" id="85226305"/>
<keyword evidence="5" id="KW-1185">Reference proteome</keyword>
<comment type="similarity">
    <text evidence="1">Belongs to the TSR2 family.</text>
</comment>
<dbReference type="RefSeq" id="XP_060122571.1">
    <property type="nucleotide sequence ID" value="XM_060266588.1"/>
</dbReference>
<proteinExistence type="inferred from homology"/>
<dbReference type="GO" id="GO:0006364">
    <property type="term" value="P:rRNA processing"/>
    <property type="evidence" value="ECO:0007669"/>
    <property type="project" value="UniProtKB-KW"/>
</dbReference>
<evidence type="ECO:0000256" key="3">
    <source>
        <dbReference type="SAM" id="MobiDB-lite"/>
    </source>
</evidence>
<protein>
    <submittedName>
        <fullName evidence="4">rRNA accumulation- protein</fullName>
    </submittedName>
</protein>
<dbReference type="Pfam" id="PF10273">
    <property type="entry name" value="WGG"/>
    <property type="match status" value="1"/>
</dbReference>
<feature type="compositionally biased region" description="Acidic residues" evidence="3">
    <location>
        <begin position="150"/>
        <end position="168"/>
    </location>
</feature>
<dbReference type="Proteomes" id="UP001217754">
    <property type="component" value="Chromosome 4"/>
</dbReference>